<name>A0A3M7QBE5_BRAPC</name>
<keyword evidence="2" id="KW-1133">Transmembrane helix</keyword>
<dbReference type="EMBL" id="REGN01006645">
    <property type="protein sequence ID" value="RNA08746.1"/>
    <property type="molecule type" value="Genomic_DNA"/>
</dbReference>
<proteinExistence type="predicted"/>
<feature type="region of interest" description="Disordered" evidence="1">
    <location>
        <begin position="1"/>
        <end position="21"/>
    </location>
</feature>
<organism evidence="3 4">
    <name type="scientific">Brachionus plicatilis</name>
    <name type="common">Marine rotifer</name>
    <name type="synonym">Brachionus muelleri</name>
    <dbReference type="NCBI Taxonomy" id="10195"/>
    <lineage>
        <taxon>Eukaryota</taxon>
        <taxon>Metazoa</taxon>
        <taxon>Spiralia</taxon>
        <taxon>Gnathifera</taxon>
        <taxon>Rotifera</taxon>
        <taxon>Eurotatoria</taxon>
        <taxon>Monogononta</taxon>
        <taxon>Pseudotrocha</taxon>
        <taxon>Ploima</taxon>
        <taxon>Brachionidae</taxon>
        <taxon>Brachionus</taxon>
    </lineage>
</organism>
<evidence type="ECO:0000256" key="1">
    <source>
        <dbReference type="SAM" id="MobiDB-lite"/>
    </source>
</evidence>
<protein>
    <submittedName>
        <fullName evidence="3">Uncharacterized protein</fullName>
    </submittedName>
</protein>
<accession>A0A3M7QBE5</accession>
<comment type="caution">
    <text evidence="3">The sequence shown here is derived from an EMBL/GenBank/DDBJ whole genome shotgun (WGS) entry which is preliminary data.</text>
</comment>
<feature type="transmembrane region" description="Helical" evidence="2">
    <location>
        <begin position="41"/>
        <end position="60"/>
    </location>
</feature>
<evidence type="ECO:0000256" key="2">
    <source>
        <dbReference type="SAM" id="Phobius"/>
    </source>
</evidence>
<gene>
    <name evidence="3" type="ORF">BpHYR1_014408</name>
</gene>
<evidence type="ECO:0000313" key="4">
    <source>
        <dbReference type="Proteomes" id="UP000276133"/>
    </source>
</evidence>
<dbReference type="AlphaFoldDB" id="A0A3M7QBE5"/>
<reference evidence="3 4" key="1">
    <citation type="journal article" date="2018" name="Sci. Rep.">
        <title>Genomic signatures of local adaptation to the degree of environmental predictability in rotifers.</title>
        <authorList>
            <person name="Franch-Gras L."/>
            <person name="Hahn C."/>
            <person name="Garcia-Roger E.M."/>
            <person name="Carmona M.J."/>
            <person name="Serra M."/>
            <person name="Gomez A."/>
        </authorList>
    </citation>
    <scope>NUCLEOTIDE SEQUENCE [LARGE SCALE GENOMIC DNA]</scope>
    <source>
        <strain evidence="3">HYR1</strain>
    </source>
</reference>
<keyword evidence="2" id="KW-0812">Transmembrane</keyword>
<sequence length="82" mass="9324">MRQRESYSKPTDQIIRPQKSNSNAIQSEGILNSLRKKYSKVNIIVVIFSILIVSLIKRSLILSKSLRSGKIANTVGQIRRIK</sequence>
<keyword evidence="4" id="KW-1185">Reference proteome</keyword>
<keyword evidence="2" id="KW-0472">Membrane</keyword>
<evidence type="ECO:0000313" key="3">
    <source>
        <dbReference type="EMBL" id="RNA08746.1"/>
    </source>
</evidence>
<dbReference type="Proteomes" id="UP000276133">
    <property type="component" value="Unassembled WGS sequence"/>
</dbReference>